<feature type="domain" description="G-protein coupled receptors family 3 profile" evidence="8">
    <location>
        <begin position="510"/>
        <end position="774"/>
    </location>
</feature>
<feature type="transmembrane region" description="Helical" evidence="7">
    <location>
        <begin position="625"/>
        <end position="643"/>
    </location>
</feature>
<feature type="transmembrane region" description="Helical" evidence="7">
    <location>
        <begin position="669"/>
        <end position="692"/>
    </location>
</feature>
<dbReference type="InterPro" id="IPR000337">
    <property type="entry name" value="GPCR_3"/>
</dbReference>
<dbReference type="PRINTS" id="PR00248">
    <property type="entry name" value="GPCRMGR"/>
</dbReference>
<evidence type="ECO:0000256" key="2">
    <source>
        <dbReference type="ARBA" id="ARBA00022692"/>
    </source>
</evidence>
<dbReference type="Pfam" id="PF00003">
    <property type="entry name" value="7tm_3"/>
    <property type="match status" value="1"/>
</dbReference>
<dbReference type="PRINTS" id="PR01535">
    <property type="entry name" value="VOMERONASL2R"/>
</dbReference>
<keyword evidence="10" id="KW-1185">Reference proteome</keyword>
<evidence type="ECO:0000256" key="5">
    <source>
        <dbReference type="ARBA" id="ARBA00023170"/>
    </source>
</evidence>
<dbReference type="Ensembl" id="ENSSMRT00000011216.1">
    <property type="protein sequence ID" value="ENSSMRP00000009633.1"/>
    <property type="gene ID" value="ENSSMRG00000007654.1"/>
</dbReference>
<dbReference type="GO" id="GO:0004930">
    <property type="term" value="F:G protein-coupled receptor activity"/>
    <property type="evidence" value="ECO:0007669"/>
    <property type="project" value="InterPro"/>
</dbReference>
<dbReference type="InterPro" id="IPR004073">
    <property type="entry name" value="GPCR_3_vmron_rcpt_2"/>
</dbReference>
<dbReference type="InterPro" id="IPR028082">
    <property type="entry name" value="Peripla_BP_I"/>
</dbReference>
<name>A0A8D0BL90_SALMN</name>
<proteinExistence type="predicted"/>
<dbReference type="PROSITE" id="PS50259">
    <property type="entry name" value="G_PROTEIN_RECEP_F3_4"/>
    <property type="match status" value="1"/>
</dbReference>
<organism evidence="9 10">
    <name type="scientific">Salvator merianae</name>
    <name type="common">Argentine black and white tegu</name>
    <name type="synonym">Tupinambis merianae</name>
    <dbReference type="NCBI Taxonomy" id="96440"/>
    <lineage>
        <taxon>Eukaryota</taxon>
        <taxon>Metazoa</taxon>
        <taxon>Chordata</taxon>
        <taxon>Craniata</taxon>
        <taxon>Vertebrata</taxon>
        <taxon>Euteleostomi</taxon>
        <taxon>Lepidosauria</taxon>
        <taxon>Squamata</taxon>
        <taxon>Bifurcata</taxon>
        <taxon>Unidentata</taxon>
        <taxon>Episquamata</taxon>
        <taxon>Laterata</taxon>
        <taxon>Teiioidea</taxon>
        <taxon>Teiidae</taxon>
        <taxon>Salvator</taxon>
    </lineage>
</organism>
<dbReference type="GO" id="GO:0005886">
    <property type="term" value="C:plasma membrane"/>
    <property type="evidence" value="ECO:0007669"/>
    <property type="project" value="TreeGrafter"/>
</dbReference>
<dbReference type="PANTHER" id="PTHR24061">
    <property type="entry name" value="CALCIUM-SENSING RECEPTOR-RELATED"/>
    <property type="match status" value="1"/>
</dbReference>
<keyword evidence="2 7" id="KW-0812">Transmembrane</keyword>
<dbReference type="Pfam" id="PF01094">
    <property type="entry name" value="ANF_receptor"/>
    <property type="match status" value="1"/>
</dbReference>
<feature type="transmembrane region" description="Helical" evidence="7">
    <location>
        <begin position="439"/>
        <end position="459"/>
    </location>
</feature>
<evidence type="ECO:0000259" key="8">
    <source>
        <dbReference type="PROSITE" id="PS50259"/>
    </source>
</evidence>
<protein>
    <recommendedName>
        <fullName evidence="8">G-protein coupled receptors family 3 profile domain-containing protein</fullName>
    </recommendedName>
</protein>
<evidence type="ECO:0000256" key="6">
    <source>
        <dbReference type="ARBA" id="ARBA00023180"/>
    </source>
</evidence>
<evidence type="ECO:0000256" key="4">
    <source>
        <dbReference type="ARBA" id="ARBA00023136"/>
    </source>
</evidence>
<dbReference type="InterPro" id="IPR017978">
    <property type="entry name" value="GPCR_3_C"/>
</dbReference>
<keyword evidence="3 7" id="KW-1133">Transmembrane helix</keyword>
<evidence type="ECO:0000256" key="3">
    <source>
        <dbReference type="ARBA" id="ARBA00022989"/>
    </source>
</evidence>
<keyword evidence="4 7" id="KW-0472">Membrane</keyword>
<feature type="transmembrane region" description="Helical" evidence="7">
    <location>
        <begin position="512"/>
        <end position="533"/>
    </location>
</feature>
<accession>A0A8D0BL90</accession>
<feature type="transmembrane region" description="Helical" evidence="7">
    <location>
        <begin position="704"/>
        <end position="724"/>
    </location>
</feature>
<dbReference type="Proteomes" id="UP000694421">
    <property type="component" value="Unplaced"/>
</dbReference>
<dbReference type="SUPFAM" id="SSF53822">
    <property type="entry name" value="Periplasmic binding protein-like I"/>
    <property type="match status" value="1"/>
</dbReference>
<evidence type="ECO:0000256" key="7">
    <source>
        <dbReference type="SAM" id="Phobius"/>
    </source>
</evidence>
<feature type="transmembrane region" description="Helical" evidence="7">
    <location>
        <begin position="375"/>
        <end position="393"/>
    </location>
</feature>
<keyword evidence="5" id="KW-0675">Receptor</keyword>
<reference evidence="9" key="1">
    <citation type="submission" date="2025-08" db="UniProtKB">
        <authorList>
            <consortium name="Ensembl"/>
        </authorList>
    </citation>
    <scope>IDENTIFICATION</scope>
</reference>
<keyword evidence="6" id="KW-0325">Glycoprotein</keyword>
<feature type="transmembrane region" description="Helical" evidence="7">
    <location>
        <begin position="580"/>
        <end position="604"/>
    </location>
</feature>
<dbReference type="CDD" id="cd15283">
    <property type="entry name" value="7tmC_V2R_pheromone"/>
    <property type="match status" value="1"/>
</dbReference>
<dbReference type="PANTHER" id="PTHR24061:SF599">
    <property type="entry name" value="G-PROTEIN COUPLED RECEPTORS FAMILY 3 PROFILE DOMAIN-CONTAINING PROTEIN"/>
    <property type="match status" value="1"/>
</dbReference>
<dbReference type="FunFam" id="3.40.50.2300:FF:000024">
    <property type="entry name" value="Vomeronasal 2, receptor 73"/>
    <property type="match status" value="1"/>
</dbReference>
<feature type="transmembrane region" description="Helical" evidence="7">
    <location>
        <begin position="548"/>
        <end position="568"/>
    </location>
</feature>
<dbReference type="OMA" id="DTSLCMA"/>
<dbReference type="Gene3D" id="3.40.50.2300">
    <property type="match status" value="3"/>
</dbReference>
<dbReference type="GeneTree" id="ENSGT00950000182788"/>
<reference evidence="9" key="2">
    <citation type="submission" date="2025-09" db="UniProtKB">
        <authorList>
            <consortium name="Ensembl"/>
        </authorList>
    </citation>
    <scope>IDENTIFICATION</scope>
</reference>
<feature type="transmembrane region" description="Helical" evidence="7">
    <location>
        <begin position="736"/>
        <end position="759"/>
    </location>
</feature>
<sequence>IIIAMIQLQQMPCNVKLCAASSCHLWITFIFCSIHVDILFPLYLMTHANLLMVPKFYQHVLALAFAVQEINKNPNILPNVTLGFHIYDSYYVAKMTYRTTLDLLFKFHHFLPNYNCGTQNHIMGVIGGLSSDTSSKIADILHLFKIPQISYGSFQPAAKHQSELLSFYRMVSNEALQYKGIIQLLLHFKWKWIGLMTLDDENGEHFLETINLLLSRNGICSAFTNKVPRYVIVLQLSEMNKYIMESIPVFRDTTANAVVVYGETATIRWLLPVMWGTKTYPTPGHAQDGRRSSGKVWITTAQIDFALSVLQRNWDIQIFHGAISFTIPSRDLPDFWEQSFDCFLPKSSNGTCTGEEMLENLPAPLFQMSITGHSYNIYNAVFAVAHAIHYIFSTRTKYGRNKRAKLTLWNVKPWKVIFSEQDNLSFFLCCGALHYNIKLWLLLLMFLAGIPFIQCGSFFRGEWIEPSCLLQSTSNYMDDCIRCPEDHAPNIGRYQCIPKIQSFLTFEDSLGIALSSLTLLFSLITASVLGIFINQRDTPIVKANNQKLTYLLLSSLMLCFLCSLLFIGKPNKATCLLRQTAFGIIFSIAVSSILAKTITVVVAFMASKAGNIFRKSLGKRLGDFIVLYCSLVQVVICIVWLVSSPPFPDLDMHSVPGEVVVKCEEGSVLMFYCVLGYTGFLATVSFIVAFLARKLPDSFNEARFITFSMLVFCSVWISFIPTYLSTKGKYMVAVEIFSILCSGLGLLGCIFFPKCYIILLRPDLNKKEQIIRRKQ</sequence>
<evidence type="ECO:0000256" key="1">
    <source>
        <dbReference type="ARBA" id="ARBA00004141"/>
    </source>
</evidence>
<evidence type="ECO:0000313" key="9">
    <source>
        <dbReference type="Ensembl" id="ENSSMRP00000009633.1"/>
    </source>
</evidence>
<comment type="subcellular location">
    <subcellularLocation>
        <location evidence="1">Membrane</location>
        <topology evidence="1">Multi-pass membrane protein</topology>
    </subcellularLocation>
</comment>
<dbReference type="InterPro" id="IPR000068">
    <property type="entry name" value="GPCR_3_Ca_sens_rcpt-rel"/>
</dbReference>
<dbReference type="InterPro" id="IPR001828">
    <property type="entry name" value="ANF_lig-bd_rcpt"/>
</dbReference>
<dbReference type="AlphaFoldDB" id="A0A8D0BL90"/>
<evidence type="ECO:0000313" key="10">
    <source>
        <dbReference type="Proteomes" id="UP000694421"/>
    </source>
</evidence>